<reference evidence="1" key="2">
    <citation type="journal article" date="2015" name="Data Brief">
        <title>Shoot transcriptome of the giant reed, Arundo donax.</title>
        <authorList>
            <person name="Barrero R.A."/>
            <person name="Guerrero F.D."/>
            <person name="Moolhuijzen P."/>
            <person name="Goolsby J.A."/>
            <person name="Tidwell J."/>
            <person name="Bellgard S.E."/>
            <person name="Bellgard M.I."/>
        </authorList>
    </citation>
    <scope>NUCLEOTIDE SEQUENCE</scope>
    <source>
        <tissue evidence="1">Shoot tissue taken approximately 20 cm above the soil surface</tissue>
    </source>
</reference>
<accession>A0A0A9FAX4</accession>
<organism evidence="1">
    <name type="scientific">Arundo donax</name>
    <name type="common">Giant reed</name>
    <name type="synonym">Donax arundinaceus</name>
    <dbReference type="NCBI Taxonomy" id="35708"/>
    <lineage>
        <taxon>Eukaryota</taxon>
        <taxon>Viridiplantae</taxon>
        <taxon>Streptophyta</taxon>
        <taxon>Embryophyta</taxon>
        <taxon>Tracheophyta</taxon>
        <taxon>Spermatophyta</taxon>
        <taxon>Magnoliopsida</taxon>
        <taxon>Liliopsida</taxon>
        <taxon>Poales</taxon>
        <taxon>Poaceae</taxon>
        <taxon>PACMAD clade</taxon>
        <taxon>Arundinoideae</taxon>
        <taxon>Arundineae</taxon>
        <taxon>Arundo</taxon>
    </lineage>
</organism>
<dbReference type="AlphaFoldDB" id="A0A0A9FAX4"/>
<name>A0A0A9FAX4_ARUDO</name>
<sequence>MSKAGQQVFDPASYNGAVIIIIM</sequence>
<dbReference type="EMBL" id="GBRH01187741">
    <property type="protein sequence ID" value="JAE10155.1"/>
    <property type="molecule type" value="Transcribed_RNA"/>
</dbReference>
<evidence type="ECO:0000313" key="1">
    <source>
        <dbReference type="EMBL" id="JAE10155.1"/>
    </source>
</evidence>
<proteinExistence type="predicted"/>
<reference evidence="1" key="1">
    <citation type="submission" date="2014-09" db="EMBL/GenBank/DDBJ databases">
        <authorList>
            <person name="Magalhaes I.L.F."/>
            <person name="Oliveira U."/>
            <person name="Santos F.R."/>
            <person name="Vidigal T.H.D.A."/>
            <person name="Brescovit A.D."/>
            <person name="Santos A.J."/>
        </authorList>
    </citation>
    <scope>NUCLEOTIDE SEQUENCE</scope>
    <source>
        <tissue evidence="1">Shoot tissue taken approximately 20 cm above the soil surface</tissue>
    </source>
</reference>
<protein>
    <submittedName>
        <fullName evidence="1">Uncharacterized protein</fullName>
    </submittedName>
</protein>